<gene>
    <name evidence="1" type="ORF">SAMN06273567_11626</name>
</gene>
<evidence type="ECO:0008006" key="3">
    <source>
        <dbReference type="Google" id="ProtNLM"/>
    </source>
</evidence>
<accession>A0A521FUS9</accession>
<keyword evidence="2" id="KW-1185">Reference proteome</keyword>
<dbReference type="EMBL" id="FXTJ01000016">
    <property type="protein sequence ID" value="SMO99320.1"/>
    <property type="molecule type" value="Genomic_DNA"/>
</dbReference>
<sequence length="318" mass="31112">MIGTLARGLVAGAAGTTALNAVTHLDVLWRGRAPSETPGRVVDALAAAAGTRVPGRGAVREHRRTALGALSGIGTGLGIGVLASAARAAGVRFPAPVGAVVTGAAAMAGTDLPVAGLGVSDPRTWSAADWAADAVPHLAYGAAVQGVLSAVPVAREQRDLRTPAAPGLVLRSAVLGLATGGRSSLAVAGPVLADPRSRGASRLGALAAVAGELVADKQPGVPARTSAESLPVRLLGGAGAAGRLAARQGANGAAPVTAGLLGALGGSFGGLAWRRWAGARVPDWQAALAEDAVAIALAAAACLPGRRTRRVPLSVVRS</sequence>
<evidence type="ECO:0000313" key="2">
    <source>
        <dbReference type="Proteomes" id="UP000317484"/>
    </source>
</evidence>
<name>A0A521FUS9_9ACTN</name>
<reference evidence="1 2" key="1">
    <citation type="submission" date="2017-05" db="EMBL/GenBank/DDBJ databases">
        <authorList>
            <person name="Varghese N."/>
            <person name="Submissions S."/>
        </authorList>
    </citation>
    <scope>NUCLEOTIDE SEQUENCE [LARGE SCALE GENOMIC DNA]</scope>
    <source>
        <strain evidence="1 2">DSM 46834</strain>
    </source>
</reference>
<organism evidence="1 2">
    <name type="scientific">Geodermatophilus aquaeductus</name>
    <dbReference type="NCBI Taxonomy" id="1564161"/>
    <lineage>
        <taxon>Bacteria</taxon>
        <taxon>Bacillati</taxon>
        <taxon>Actinomycetota</taxon>
        <taxon>Actinomycetes</taxon>
        <taxon>Geodermatophilales</taxon>
        <taxon>Geodermatophilaceae</taxon>
        <taxon>Geodermatophilus</taxon>
    </lineage>
</organism>
<proteinExistence type="predicted"/>
<dbReference type="RefSeq" id="WP_142460987.1">
    <property type="nucleotide sequence ID" value="NZ_FXTJ01000016.1"/>
</dbReference>
<protein>
    <recommendedName>
        <fullName evidence="3">DUF4126 domain-containing protein</fullName>
    </recommendedName>
</protein>
<evidence type="ECO:0000313" key="1">
    <source>
        <dbReference type="EMBL" id="SMO99320.1"/>
    </source>
</evidence>
<dbReference type="AlphaFoldDB" id="A0A521FUS9"/>
<dbReference type="Proteomes" id="UP000317484">
    <property type="component" value="Unassembled WGS sequence"/>
</dbReference>